<gene>
    <name evidence="5" type="ORF">AAG570_007645</name>
</gene>
<keyword evidence="2" id="KW-0175">Coiled coil</keyword>
<feature type="compositionally biased region" description="Basic and acidic residues" evidence="3">
    <location>
        <begin position="382"/>
        <end position="395"/>
    </location>
</feature>
<evidence type="ECO:0000313" key="5">
    <source>
        <dbReference type="EMBL" id="KAL1114821.1"/>
    </source>
</evidence>
<evidence type="ECO:0000256" key="2">
    <source>
        <dbReference type="SAM" id="Coils"/>
    </source>
</evidence>
<dbReference type="SUPFAM" id="SSF53098">
    <property type="entry name" value="Ribonuclease H-like"/>
    <property type="match status" value="1"/>
</dbReference>
<evidence type="ECO:0000259" key="4">
    <source>
        <dbReference type="PROSITE" id="PS50994"/>
    </source>
</evidence>
<dbReference type="Pfam" id="PF17921">
    <property type="entry name" value="Integrase_H2C2"/>
    <property type="match status" value="1"/>
</dbReference>
<organism evidence="5 6">
    <name type="scientific">Ranatra chinensis</name>
    <dbReference type="NCBI Taxonomy" id="642074"/>
    <lineage>
        <taxon>Eukaryota</taxon>
        <taxon>Metazoa</taxon>
        <taxon>Ecdysozoa</taxon>
        <taxon>Arthropoda</taxon>
        <taxon>Hexapoda</taxon>
        <taxon>Insecta</taxon>
        <taxon>Pterygota</taxon>
        <taxon>Neoptera</taxon>
        <taxon>Paraneoptera</taxon>
        <taxon>Hemiptera</taxon>
        <taxon>Heteroptera</taxon>
        <taxon>Panheteroptera</taxon>
        <taxon>Nepomorpha</taxon>
        <taxon>Nepidae</taxon>
        <taxon>Ranatrinae</taxon>
        <taxon>Ranatra</taxon>
    </lineage>
</organism>
<dbReference type="AlphaFoldDB" id="A0ABD0XU58"/>
<dbReference type="PANTHER" id="PTHR37984">
    <property type="entry name" value="PROTEIN CBG26694"/>
    <property type="match status" value="1"/>
</dbReference>
<dbReference type="Proteomes" id="UP001558652">
    <property type="component" value="Unassembled WGS sequence"/>
</dbReference>
<dbReference type="InterPro" id="IPR050951">
    <property type="entry name" value="Retrovirus_Pol_polyprotein"/>
</dbReference>
<dbReference type="InterPro" id="IPR001584">
    <property type="entry name" value="Integrase_cat-core"/>
</dbReference>
<dbReference type="InterPro" id="IPR012337">
    <property type="entry name" value="RNaseH-like_sf"/>
</dbReference>
<dbReference type="InterPro" id="IPR036397">
    <property type="entry name" value="RNaseH_sf"/>
</dbReference>
<evidence type="ECO:0000256" key="3">
    <source>
        <dbReference type="SAM" id="MobiDB-lite"/>
    </source>
</evidence>
<dbReference type="EC" id="2.7.7.49" evidence="1"/>
<dbReference type="FunFam" id="3.30.420.10:FF:000032">
    <property type="entry name" value="Retrovirus-related Pol polyprotein from transposon 297-like Protein"/>
    <property type="match status" value="1"/>
</dbReference>
<comment type="caution">
    <text evidence="5">The sequence shown here is derived from an EMBL/GenBank/DDBJ whole genome shotgun (WGS) entry which is preliminary data.</text>
</comment>
<dbReference type="EMBL" id="JBFDAA010000021">
    <property type="protein sequence ID" value="KAL1114821.1"/>
    <property type="molecule type" value="Genomic_DNA"/>
</dbReference>
<name>A0ABD0XU58_9HEMI</name>
<proteinExistence type="predicted"/>
<evidence type="ECO:0000256" key="1">
    <source>
        <dbReference type="ARBA" id="ARBA00012493"/>
    </source>
</evidence>
<feature type="region of interest" description="Disordered" evidence="3">
    <location>
        <begin position="359"/>
        <end position="406"/>
    </location>
</feature>
<dbReference type="GO" id="GO:0003964">
    <property type="term" value="F:RNA-directed DNA polymerase activity"/>
    <property type="evidence" value="ECO:0007669"/>
    <property type="project" value="UniProtKB-EC"/>
</dbReference>
<dbReference type="InterPro" id="IPR041588">
    <property type="entry name" value="Integrase_H2C2"/>
</dbReference>
<dbReference type="PANTHER" id="PTHR37984:SF5">
    <property type="entry name" value="PROTEIN NYNRIN-LIKE"/>
    <property type="match status" value="1"/>
</dbReference>
<evidence type="ECO:0000313" key="6">
    <source>
        <dbReference type="Proteomes" id="UP001558652"/>
    </source>
</evidence>
<dbReference type="FunFam" id="1.10.340.70:FF:000001">
    <property type="entry name" value="Retrovirus-related Pol polyprotein from transposon gypsy-like Protein"/>
    <property type="match status" value="1"/>
</dbReference>
<sequence length="411" mass="46736">MRENHDAPTAAHLGNFKTRCRILERYYWPGMRTDIAKYVAKCPTCLETKPDGNPVKGLMGKQVEVSEPWEVIATDIMGPFPPSSNQNRYLVVVADYLTKYCLLLPVRKVTGKTIVKFLKEQVFLVYGVPRVIICDNGPQYTSGEFRSFLKPYGIKLSYNALYHPQHNPVERINKVLRAALGSYVSQNHRTWDKNLPEIGFALRTAVHESTGYAPTFLNFGRQLKTSAAEYRKNGTGEPIDDTRDNISARLKELEAIRMEALENLQKAYCKNRKAYDLRRREETLSVGDRVWKRTYAQSDATRHFSAKLAPRYQQARVARVISPRIYDLEDIEGSPLGRWHIKDLKLTQKGAGMEIQGNAPLAEGGQCNDPGKGIIQKKKKKTSDVFRDSGRDRTPARKVKTSWSGRTIRAL</sequence>
<feature type="domain" description="Integrase catalytic" evidence="4">
    <location>
        <begin position="64"/>
        <end position="222"/>
    </location>
</feature>
<feature type="coiled-coil region" evidence="2">
    <location>
        <begin position="243"/>
        <end position="270"/>
    </location>
</feature>
<dbReference type="PROSITE" id="PS50994">
    <property type="entry name" value="INTEGRASE"/>
    <property type="match status" value="1"/>
</dbReference>
<dbReference type="Gene3D" id="3.30.420.10">
    <property type="entry name" value="Ribonuclease H-like superfamily/Ribonuclease H"/>
    <property type="match status" value="1"/>
</dbReference>
<dbReference type="Pfam" id="PF00665">
    <property type="entry name" value="rve"/>
    <property type="match status" value="1"/>
</dbReference>
<accession>A0ABD0XU58</accession>
<reference evidence="5 6" key="1">
    <citation type="submission" date="2024-07" db="EMBL/GenBank/DDBJ databases">
        <title>Chromosome-level genome assembly of the water stick insect Ranatra chinensis (Heteroptera: Nepidae).</title>
        <authorList>
            <person name="Liu X."/>
        </authorList>
    </citation>
    <scope>NUCLEOTIDE SEQUENCE [LARGE SCALE GENOMIC DNA]</scope>
    <source>
        <strain evidence="5">Cailab_2021Rc</strain>
        <tissue evidence="5">Muscle</tissue>
    </source>
</reference>
<keyword evidence="6" id="KW-1185">Reference proteome</keyword>
<protein>
    <recommendedName>
        <fullName evidence="1">RNA-directed DNA polymerase</fullName>
        <ecNumber evidence="1">2.7.7.49</ecNumber>
    </recommendedName>
</protein>
<dbReference type="Gene3D" id="1.10.340.70">
    <property type="match status" value="1"/>
</dbReference>